<evidence type="ECO:0000313" key="3">
    <source>
        <dbReference type="Proteomes" id="UP000265768"/>
    </source>
</evidence>
<dbReference type="OrthoDB" id="3697516at2"/>
<comment type="caution">
    <text evidence="2">The sequence shown here is derived from an EMBL/GenBank/DDBJ whole genome shotgun (WGS) entry which is preliminary data.</text>
</comment>
<proteinExistence type="predicted"/>
<feature type="transmembrane region" description="Helical" evidence="1">
    <location>
        <begin position="12"/>
        <end position="37"/>
    </location>
</feature>
<feature type="transmembrane region" description="Helical" evidence="1">
    <location>
        <begin position="79"/>
        <end position="98"/>
    </location>
</feature>
<dbReference type="AlphaFoldDB" id="A0A3A4ANQ4"/>
<gene>
    <name evidence="2" type="ORF">D5H75_38920</name>
</gene>
<organism evidence="2 3">
    <name type="scientific">Bailinhaonella thermotolerans</name>
    <dbReference type="NCBI Taxonomy" id="1070861"/>
    <lineage>
        <taxon>Bacteria</taxon>
        <taxon>Bacillati</taxon>
        <taxon>Actinomycetota</taxon>
        <taxon>Actinomycetes</taxon>
        <taxon>Streptosporangiales</taxon>
        <taxon>Streptosporangiaceae</taxon>
        <taxon>Bailinhaonella</taxon>
    </lineage>
</organism>
<name>A0A3A4ANQ4_9ACTN</name>
<dbReference type="EMBL" id="QZEY01000028">
    <property type="protein sequence ID" value="RJL20854.1"/>
    <property type="molecule type" value="Genomic_DNA"/>
</dbReference>
<feature type="transmembrane region" description="Helical" evidence="1">
    <location>
        <begin position="104"/>
        <end position="124"/>
    </location>
</feature>
<keyword evidence="1" id="KW-0812">Transmembrane</keyword>
<evidence type="ECO:0000256" key="1">
    <source>
        <dbReference type="SAM" id="Phobius"/>
    </source>
</evidence>
<keyword evidence="3" id="KW-1185">Reference proteome</keyword>
<reference evidence="2 3" key="1">
    <citation type="submission" date="2018-09" db="EMBL/GenBank/DDBJ databases">
        <title>YIM 75507 draft genome.</title>
        <authorList>
            <person name="Tang S."/>
            <person name="Feng Y."/>
        </authorList>
    </citation>
    <scope>NUCLEOTIDE SEQUENCE [LARGE SCALE GENOMIC DNA]</scope>
    <source>
        <strain evidence="2 3">YIM 75507</strain>
    </source>
</reference>
<keyword evidence="1" id="KW-1133">Transmembrane helix</keyword>
<feature type="transmembrane region" description="Helical" evidence="1">
    <location>
        <begin position="49"/>
        <end position="72"/>
    </location>
</feature>
<accession>A0A3A4ANQ4</accession>
<dbReference type="Proteomes" id="UP000265768">
    <property type="component" value="Unassembled WGS sequence"/>
</dbReference>
<protein>
    <submittedName>
        <fullName evidence="2">Uncharacterized protein</fullName>
    </submittedName>
</protein>
<keyword evidence="1" id="KW-0472">Membrane</keyword>
<evidence type="ECO:0000313" key="2">
    <source>
        <dbReference type="EMBL" id="RJL20854.1"/>
    </source>
</evidence>
<sequence length="127" mass="13503">MAPPAAARPVSRGLLITFRVLVTAQALGLVVAAMYAGQSLDGAKAMGETHVMAGMLVHLIALVQTIVGVLLWKPGRGPGWVSLASLGLFLVGMARHFTWDTKALHLPNGVILLALTTALLTWAYRRH</sequence>